<dbReference type="InterPro" id="IPR002213">
    <property type="entry name" value="UDP_glucos_trans"/>
</dbReference>
<comment type="caution">
    <text evidence="7">The sequence shown here is derived from an EMBL/GenBank/DDBJ whole genome shotgun (WGS) entry which is preliminary data.</text>
</comment>
<reference evidence="7 8" key="1">
    <citation type="submission" date="2020-10" db="EMBL/GenBank/DDBJ databases">
        <title>The Coptis chinensis genome and diversification of protoberbering-type alkaloids.</title>
        <authorList>
            <person name="Wang B."/>
            <person name="Shu S."/>
            <person name="Song C."/>
            <person name="Liu Y."/>
        </authorList>
    </citation>
    <scope>NUCLEOTIDE SEQUENCE [LARGE SCALE GENOMIC DNA]</scope>
    <source>
        <strain evidence="7">HL-2020</strain>
        <tissue evidence="7">Leaf</tissue>
    </source>
</reference>
<keyword evidence="3 4" id="KW-0808">Transferase</keyword>
<dbReference type="AlphaFoldDB" id="A0A835LPN0"/>
<dbReference type="Proteomes" id="UP000631114">
    <property type="component" value="Unassembled WGS sequence"/>
</dbReference>
<evidence type="ECO:0000259" key="6">
    <source>
        <dbReference type="Pfam" id="PF26168"/>
    </source>
</evidence>
<dbReference type="EMBL" id="JADFTS010000007">
    <property type="protein sequence ID" value="KAF9599004.1"/>
    <property type="molecule type" value="Genomic_DNA"/>
</dbReference>
<evidence type="ECO:0000256" key="5">
    <source>
        <dbReference type="RuleBase" id="RU362057"/>
    </source>
</evidence>
<dbReference type="PANTHER" id="PTHR48047:SF182">
    <property type="entry name" value="GLYCOSYLTRANSFERASE"/>
    <property type="match status" value="1"/>
</dbReference>
<dbReference type="SUPFAM" id="SSF53756">
    <property type="entry name" value="UDP-Glycosyltransferase/glycogen phosphorylase"/>
    <property type="match status" value="1"/>
</dbReference>
<dbReference type="PANTHER" id="PTHR48047">
    <property type="entry name" value="GLYCOSYLTRANSFERASE"/>
    <property type="match status" value="1"/>
</dbReference>
<dbReference type="Pfam" id="PF00201">
    <property type="entry name" value="UDPGT"/>
    <property type="match status" value="1"/>
</dbReference>
<dbReference type="FunFam" id="3.40.50.2000:FF:000047">
    <property type="entry name" value="Glycosyltransferase"/>
    <property type="match status" value="1"/>
</dbReference>
<dbReference type="FunFam" id="3.40.50.2000:FF:000071">
    <property type="entry name" value="Glycosyltransferase"/>
    <property type="match status" value="1"/>
</dbReference>
<keyword evidence="8" id="KW-1185">Reference proteome</keyword>
<protein>
    <recommendedName>
        <fullName evidence="5">Glycosyltransferase</fullName>
        <ecNumber evidence="5">2.4.1.-</ecNumber>
    </recommendedName>
</protein>
<accession>A0A835LPN0</accession>
<dbReference type="InterPro" id="IPR058980">
    <property type="entry name" value="Glyco_transf_N"/>
</dbReference>
<dbReference type="OrthoDB" id="5835829at2759"/>
<feature type="domain" description="Glycosyltransferase N-terminal" evidence="6">
    <location>
        <begin position="7"/>
        <end position="248"/>
    </location>
</feature>
<evidence type="ECO:0000256" key="4">
    <source>
        <dbReference type="RuleBase" id="RU003718"/>
    </source>
</evidence>
<evidence type="ECO:0000313" key="7">
    <source>
        <dbReference type="EMBL" id="KAF9599004.1"/>
    </source>
</evidence>
<organism evidence="7 8">
    <name type="scientific">Coptis chinensis</name>
    <dbReference type="NCBI Taxonomy" id="261450"/>
    <lineage>
        <taxon>Eukaryota</taxon>
        <taxon>Viridiplantae</taxon>
        <taxon>Streptophyta</taxon>
        <taxon>Embryophyta</taxon>
        <taxon>Tracheophyta</taxon>
        <taxon>Spermatophyta</taxon>
        <taxon>Magnoliopsida</taxon>
        <taxon>Ranunculales</taxon>
        <taxon>Ranunculaceae</taxon>
        <taxon>Coptidoideae</taxon>
        <taxon>Coptis</taxon>
    </lineage>
</organism>
<dbReference type="PROSITE" id="PS00375">
    <property type="entry name" value="UDPGT"/>
    <property type="match status" value="1"/>
</dbReference>
<sequence length="504" mass="57254">MAQQDDQLHFILVPLMAQGHMIPIVDMARMFSRRDIVVTIVTTPLNNLRFKSIIDGASDLPIRTLQFYFPSVEVGLPEGCENLDSIPSRGLASNFFVATSMLQKPLEQSLAEMKPKPSCIISDFYLPWTCQTAQKFDIPRLVFHGTSCFSLLCTHNLHHCKVLESVNVDLEQLVLPGLPDSIEIAMSCLPEEFNKKSIHDTKGLHDQIEEAESTSYGVVLNSFYDLESLYIERYQIAKQCKAWFVGPVSLYNTEVTDKMERGGKASINVEHCLKWLDLRKPQSVVYVCLGSLCRLKSEQFIEIGLGLEATNCSFIWVIKCGERYKELEKWLFEEAFEERTKDRGLVIRGWAPQVLILSHQAIGGFITHCGWNSTLEGMCAGVPLITWPMFSEQFLNEKLVVNVLKIGIPVGVSGPVRWGEEDRVGVLVRKEEINKAVRKLMHEDDEGQERRKRTKDFAKMAKEAMEEGGSSYLSMTLMIQDIKNQANKKAFIPQKQNNVRDMQH</sequence>
<dbReference type="Pfam" id="PF26168">
    <property type="entry name" value="Glyco_transf_N"/>
    <property type="match status" value="1"/>
</dbReference>
<name>A0A835LPN0_9MAGN</name>
<gene>
    <name evidence="7" type="ORF">IFM89_033349</name>
</gene>
<evidence type="ECO:0000313" key="8">
    <source>
        <dbReference type="Proteomes" id="UP000631114"/>
    </source>
</evidence>
<evidence type="ECO:0000256" key="3">
    <source>
        <dbReference type="ARBA" id="ARBA00022679"/>
    </source>
</evidence>
<dbReference type="InterPro" id="IPR035595">
    <property type="entry name" value="UDP_glycos_trans_CS"/>
</dbReference>
<dbReference type="CDD" id="cd03784">
    <property type="entry name" value="GT1_Gtf-like"/>
    <property type="match status" value="1"/>
</dbReference>
<proteinExistence type="inferred from homology"/>
<dbReference type="GO" id="GO:0035251">
    <property type="term" value="F:UDP-glucosyltransferase activity"/>
    <property type="evidence" value="ECO:0007669"/>
    <property type="project" value="TreeGrafter"/>
</dbReference>
<keyword evidence="2 4" id="KW-0328">Glycosyltransferase</keyword>
<dbReference type="Gene3D" id="3.40.50.2000">
    <property type="entry name" value="Glycogen Phosphorylase B"/>
    <property type="match status" value="2"/>
</dbReference>
<dbReference type="EC" id="2.4.1.-" evidence="5"/>
<evidence type="ECO:0000256" key="2">
    <source>
        <dbReference type="ARBA" id="ARBA00022676"/>
    </source>
</evidence>
<comment type="similarity">
    <text evidence="1 4">Belongs to the UDP-glycosyltransferase family.</text>
</comment>
<evidence type="ECO:0000256" key="1">
    <source>
        <dbReference type="ARBA" id="ARBA00009995"/>
    </source>
</evidence>